<comment type="similarity">
    <text evidence="1">Belongs to the helicase family. UvrD subfamily.</text>
</comment>
<dbReference type="InterPro" id="IPR014016">
    <property type="entry name" value="UvrD-like_ATP-bd"/>
</dbReference>
<evidence type="ECO:0000256" key="6">
    <source>
        <dbReference type="ARBA" id="ARBA00023125"/>
    </source>
</evidence>
<dbReference type="Gene3D" id="3.40.50.300">
    <property type="entry name" value="P-loop containing nucleotide triphosphate hydrolases"/>
    <property type="match status" value="2"/>
</dbReference>
<dbReference type="PANTHER" id="PTHR11070:SF2">
    <property type="entry name" value="ATP-DEPENDENT DNA HELICASE SRS2"/>
    <property type="match status" value="1"/>
</dbReference>
<protein>
    <recommendedName>
        <fullName evidence="9">DNA 3'-5' helicase</fullName>
        <ecNumber evidence="9">5.6.2.4</ecNumber>
    </recommendedName>
</protein>
<evidence type="ECO:0000256" key="11">
    <source>
        <dbReference type="PROSITE-ProRule" id="PRU00560"/>
    </source>
</evidence>
<evidence type="ECO:0000256" key="3">
    <source>
        <dbReference type="ARBA" id="ARBA00022801"/>
    </source>
</evidence>
<evidence type="ECO:0000256" key="8">
    <source>
        <dbReference type="ARBA" id="ARBA00034617"/>
    </source>
</evidence>
<dbReference type="Gene3D" id="1.10.486.10">
    <property type="entry name" value="PCRA, domain 4"/>
    <property type="match status" value="1"/>
</dbReference>
<keyword evidence="2 11" id="KW-0547">Nucleotide-binding</keyword>
<dbReference type="SUPFAM" id="SSF52540">
    <property type="entry name" value="P-loop containing nucleoside triphosphate hydrolases"/>
    <property type="match status" value="1"/>
</dbReference>
<accession>A0ABR7EXU7</accession>
<gene>
    <name evidence="15" type="ORF">H8S07_11265</name>
</gene>
<dbReference type="InterPro" id="IPR027417">
    <property type="entry name" value="P-loop_NTPase"/>
</dbReference>
<evidence type="ECO:0000256" key="4">
    <source>
        <dbReference type="ARBA" id="ARBA00022806"/>
    </source>
</evidence>
<feature type="compositionally biased region" description="Polar residues" evidence="12">
    <location>
        <begin position="633"/>
        <end position="642"/>
    </location>
</feature>
<name>A0ABR7EXU7_9FIRM</name>
<comment type="catalytic activity">
    <reaction evidence="10">
        <text>ATP + H2O = ADP + phosphate + H(+)</text>
        <dbReference type="Rhea" id="RHEA:13065"/>
        <dbReference type="ChEBI" id="CHEBI:15377"/>
        <dbReference type="ChEBI" id="CHEBI:15378"/>
        <dbReference type="ChEBI" id="CHEBI:30616"/>
        <dbReference type="ChEBI" id="CHEBI:43474"/>
        <dbReference type="ChEBI" id="CHEBI:456216"/>
        <dbReference type="EC" id="5.6.2.4"/>
    </reaction>
</comment>
<dbReference type="InterPro" id="IPR014017">
    <property type="entry name" value="DNA_helicase_UvrD-like_C"/>
</dbReference>
<dbReference type="InterPro" id="IPR013986">
    <property type="entry name" value="DExx_box_DNA_helicase_dom_sf"/>
</dbReference>
<dbReference type="Proteomes" id="UP000647235">
    <property type="component" value="Unassembled WGS sequence"/>
</dbReference>
<keyword evidence="5 11" id="KW-0067">ATP-binding</keyword>
<evidence type="ECO:0000256" key="12">
    <source>
        <dbReference type="SAM" id="MobiDB-lite"/>
    </source>
</evidence>
<evidence type="ECO:0000256" key="9">
    <source>
        <dbReference type="ARBA" id="ARBA00034808"/>
    </source>
</evidence>
<evidence type="ECO:0000313" key="15">
    <source>
        <dbReference type="EMBL" id="MBC5665832.1"/>
    </source>
</evidence>
<evidence type="ECO:0000313" key="16">
    <source>
        <dbReference type="Proteomes" id="UP000647235"/>
    </source>
</evidence>
<evidence type="ECO:0000256" key="2">
    <source>
        <dbReference type="ARBA" id="ARBA00022741"/>
    </source>
</evidence>
<keyword evidence="6" id="KW-0238">DNA-binding</keyword>
<feature type="compositionally biased region" description="Basic and acidic residues" evidence="12">
    <location>
        <begin position="621"/>
        <end position="632"/>
    </location>
</feature>
<dbReference type="Pfam" id="PF00580">
    <property type="entry name" value="UvrD-helicase"/>
    <property type="match status" value="1"/>
</dbReference>
<feature type="compositionally biased region" description="Low complexity" evidence="12">
    <location>
        <begin position="643"/>
        <end position="660"/>
    </location>
</feature>
<evidence type="ECO:0000259" key="14">
    <source>
        <dbReference type="PROSITE" id="PS51217"/>
    </source>
</evidence>
<dbReference type="PROSITE" id="PS51198">
    <property type="entry name" value="UVRD_HELICASE_ATP_BIND"/>
    <property type="match status" value="1"/>
</dbReference>
<feature type="region of interest" description="Disordered" evidence="12">
    <location>
        <begin position="621"/>
        <end position="666"/>
    </location>
</feature>
<evidence type="ECO:0000256" key="7">
    <source>
        <dbReference type="ARBA" id="ARBA00023235"/>
    </source>
</evidence>
<feature type="binding site" evidence="11">
    <location>
        <begin position="33"/>
        <end position="40"/>
    </location>
    <ligand>
        <name>ATP</name>
        <dbReference type="ChEBI" id="CHEBI:30616"/>
    </ligand>
</feature>
<dbReference type="PROSITE" id="PS51217">
    <property type="entry name" value="UVRD_HELICASE_CTER"/>
    <property type="match status" value="1"/>
</dbReference>
<comment type="catalytic activity">
    <reaction evidence="8">
        <text>Couples ATP hydrolysis with the unwinding of duplex DNA by translocating in the 3'-5' direction.</text>
        <dbReference type="EC" id="5.6.2.4"/>
    </reaction>
</comment>
<comment type="caution">
    <text evidence="15">The sequence shown here is derived from an EMBL/GenBank/DDBJ whole genome shotgun (WGS) entry which is preliminary data.</text>
</comment>
<dbReference type="CDD" id="cd17932">
    <property type="entry name" value="DEXQc_UvrD"/>
    <property type="match status" value="1"/>
</dbReference>
<dbReference type="InterPro" id="IPR000212">
    <property type="entry name" value="DNA_helicase_UvrD/REP"/>
</dbReference>
<keyword evidence="4 11" id="KW-0347">Helicase</keyword>
<proteinExistence type="inferred from homology"/>
<organism evidence="15 16">
    <name type="scientific">Dorea hominis</name>
    <dbReference type="NCBI Taxonomy" id="2763040"/>
    <lineage>
        <taxon>Bacteria</taxon>
        <taxon>Bacillati</taxon>
        <taxon>Bacillota</taxon>
        <taxon>Clostridia</taxon>
        <taxon>Lachnospirales</taxon>
        <taxon>Lachnospiraceae</taxon>
        <taxon>Dorea</taxon>
    </lineage>
</organism>
<dbReference type="Gene3D" id="1.10.10.160">
    <property type="match status" value="1"/>
</dbReference>
<dbReference type="GO" id="GO:0004386">
    <property type="term" value="F:helicase activity"/>
    <property type="evidence" value="ECO:0007669"/>
    <property type="project" value="UniProtKB-KW"/>
</dbReference>
<keyword evidence="16" id="KW-1185">Reference proteome</keyword>
<dbReference type="Pfam" id="PF13361">
    <property type="entry name" value="UvrD_C"/>
    <property type="match status" value="1"/>
</dbReference>
<dbReference type="EC" id="5.6.2.4" evidence="9"/>
<feature type="domain" description="UvrD-like helicase C-terminal" evidence="14">
    <location>
        <begin position="293"/>
        <end position="546"/>
    </location>
</feature>
<evidence type="ECO:0000256" key="1">
    <source>
        <dbReference type="ARBA" id="ARBA00009922"/>
    </source>
</evidence>
<reference evidence="15 16" key="1">
    <citation type="submission" date="2020-08" db="EMBL/GenBank/DDBJ databases">
        <title>Genome public.</title>
        <authorList>
            <person name="Liu C."/>
            <person name="Sun Q."/>
        </authorList>
    </citation>
    <scope>NUCLEOTIDE SEQUENCE [LARGE SCALE GENOMIC DNA]</scope>
    <source>
        <strain evidence="15 16">NSJ-36</strain>
    </source>
</reference>
<evidence type="ECO:0000259" key="13">
    <source>
        <dbReference type="PROSITE" id="PS51198"/>
    </source>
</evidence>
<sequence length="742" mass="85733">MSWEAFERQFPVQLNEQQKQAVKSVDGPILLLAVPGSGKTTVLVTRLGYMIFCKGIAPEKILTVTYTVAATKDMSRRFASYFGEELAERLEFRTINGICAKIIQYYSRSVGKSAFELVQDEKIILHFLIEIYQETEHSYPTESDLKNVRTLITYIKNMMLTEEEIRHLEEKEELKLLEIYQAYCVKMRKEGLMDYDDQMVYAYNMLRKFPDLLAYFQRLYPYICVDEAQDTSRIQHAIIKLLASGTEQLFMVGDEDQSIYGFRAAYPKALLSFEKDHPRAKVLLMEENFRSNAKIVEAADRFIQENQFRHEKHMRASKKAEREIREIALKSRRAQYQYLLKVAKRCEIQTAVLYRDHECAIPLIDLLERQEIPYRMRNAEVTFFTNRVVLDIVHIIQFAANPSDEELFLQIYYKLRLYLSRKEALEIIEISRERDLPILDAALVSSKLDEYKKSNAKAMRTHLKHLLQEPGDKAVNRITNYMGYQDYLQRNEINDSKLEVVKIIGKLEPTAEDLIRRLDELKEIIQTKKTSEDCPFILSTIHASKGLEYEIVYMLDVVDGILPAQIPRSLHSSKPSREEIETYEEERRLFYVGATRAKQDLRLMTTNRKSSFCEELLGKREKTNTRSGKKESVYSSLSNSATGNRKNGNRSNNSRAGRNGEPAGYKKDGTYLTYASHAVKKDSATGTQHKIEKIHPGITVVHRKFGTGTVIAVDGKNVQIQFKDKIRKLNLAVAASGGWLQL</sequence>
<evidence type="ECO:0000256" key="10">
    <source>
        <dbReference type="ARBA" id="ARBA00048988"/>
    </source>
</evidence>
<feature type="domain" description="UvrD-like helicase ATP-binding" evidence="13">
    <location>
        <begin position="12"/>
        <end position="292"/>
    </location>
</feature>
<keyword evidence="3 11" id="KW-0378">Hydrolase</keyword>
<dbReference type="EMBL" id="JACOOY010000015">
    <property type="protein sequence ID" value="MBC5665832.1"/>
    <property type="molecule type" value="Genomic_DNA"/>
</dbReference>
<keyword evidence="7" id="KW-0413">Isomerase</keyword>
<dbReference type="PANTHER" id="PTHR11070">
    <property type="entry name" value="UVRD / RECB / PCRA DNA HELICASE FAMILY MEMBER"/>
    <property type="match status" value="1"/>
</dbReference>
<evidence type="ECO:0000256" key="5">
    <source>
        <dbReference type="ARBA" id="ARBA00022840"/>
    </source>
</evidence>